<dbReference type="PRINTS" id="PR00727">
    <property type="entry name" value="LEADERPTASE"/>
</dbReference>
<protein>
    <recommendedName>
        <fullName evidence="4 6">Signal peptidase I</fullName>
        <ecNumber evidence="3 6">3.4.21.89</ecNumber>
    </recommendedName>
</protein>
<dbReference type="GO" id="GO:0009003">
    <property type="term" value="F:signal peptidase activity"/>
    <property type="evidence" value="ECO:0007669"/>
    <property type="project" value="UniProtKB-EC"/>
</dbReference>
<proteinExistence type="inferred from homology"/>
<evidence type="ECO:0000256" key="2">
    <source>
        <dbReference type="ARBA" id="ARBA00009370"/>
    </source>
</evidence>
<dbReference type="Gene3D" id="2.10.109.10">
    <property type="entry name" value="Umud Fragment, subunit A"/>
    <property type="match status" value="1"/>
</dbReference>
<evidence type="ECO:0000256" key="4">
    <source>
        <dbReference type="ARBA" id="ARBA00019232"/>
    </source>
</evidence>
<keyword evidence="6" id="KW-0812">Transmembrane</keyword>
<dbReference type="PROSITE" id="PS00760">
    <property type="entry name" value="SPASE_I_2"/>
    <property type="match status" value="1"/>
</dbReference>
<feature type="domain" description="Peptidase S26" evidence="8">
    <location>
        <begin position="48"/>
        <end position="270"/>
    </location>
</feature>
<reference evidence="9 10" key="1">
    <citation type="submission" date="2023-07" db="EMBL/GenBank/DDBJ databases">
        <title>Sorghum-associated microbial communities from plants grown in Nebraska, USA.</title>
        <authorList>
            <person name="Schachtman D."/>
        </authorList>
    </citation>
    <scope>NUCLEOTIDE SEQUENCE [LARGE SCALE GENOMIC DNA]</scope>
    <source>
        <strain evidence="9 10">DS1027</strain>
    </source>
</reference>
<evidence type="ECO:0000256" key="6">
    <source>
        <dbReference type="RuleBase" id="RU362042"/>
    </source>
</evidence>
<dbReference type="Pfam" id="PF10502">
    <property type="entry name" value="Peptidase_S26"/>
    <property type="match status" value="1"/>
</dbReference>
<gene>
    <name evidence="9" type="ORF">J2792_000608</name>
</gene>
<dbReference type="NCBIfam" id="TIGR02227">
    <property type="entry name" value="sigpep_I_bact"/>
    <property type="match status" value="1"/>
</dbReference>
<evidence type="ECO:0000256" key="1">
    <source>
        <dbReference type="ARBA" id="ARBA00000677"/>
    </source>
</evidence>
<keyword evidence="10" id="KW-1185">Reference proteome</keyword>
<keyword evidence="6" id="KW-1133">Transmembrane helix</keyword>
<comment type="subcellular location">
    <subcellularLocation>
        <location evidence="6">Membrane</location>
        <topology evidence="6">Single-pass type II membrane protein</topology>
    </subcellularLocation>
</comment>
<dbReference type="EMBL" id="JAVDRD010000001">
    <property type="protein sequence ID" value="MDR6509768.1"/>
    <property type="molecule type" value="Genomic_DNA"/>
</dbReference>
<dbReference type="PANTHER" id="PTHR43390:SF1">
    <property type="entry name" value="CHLOROPLAST PROCESSING PEPTIDASE"/>
    <property type="match status" value="1"/>
</dbReference>
<feature type="compositionally biased region" description="Low complexity" evidence="7">
    <location>
        <begin position="26"/>
        <end position="36"/>
    </location>
</feature>
<dbReference type="InterPro" id="IPR019757">
    <property type="entry name" value="Pept_S26A_signal_pept_1_Lys-AS"/>
</dbReference>
<comment type="similarity">
    <text evidence="2 6">Belongs to the peptidase S26 family.</text>
</comment>
<feature type="region of interest" description="Disordered" evidence="7">
    <location>
        <begin position="1"/>
        <end position="37"/>
    </location>
</feature>
<dbReference type="PANTHER" id="PTHR43390">
    <property type="entry name" value="SIGNAL PEPTIDASE I"/>
    <property type="match status" value="1"/>
</dbReference>
<dbReference type="EC" id="3.4.21.89" evidence="3 6"/>
<evidence type="ECO:0000256" key="5">
    <source>
        <dbReference type="ARBA" id="ARBA00022801"/>
    </source>
</evidence>
<comment type="catalytic activity">
    <reaction evidence="1 6">
        <text>Cleavage of hydrophobic, N-terminal signal or leader sequences from secreted and periplasmic proteins.</text>
        <dbReference type="EC" id="3.4.21.89"/>
    </reaction>
</comment>
<comment type="caution">
    <text evidence="9">The sequence shown here is derived from an EMBL/GenBank/DDBJ whole genome shotgun (WGS) entry which is preliminary data.</text>
</comment>
<keyword evidence="5 6" id="KW-0378">Hydrolase</keyword>
<dbReference type="InterPro" id="IPR000223">
    <property type="entry name" value="Pept_S26A_signal_pept_1"/>
</dbReference>
<evidence type="ECO:0000259" key="8">
    <source>
        <dbReference type="Pfam" id="PF10502"/>
    </source>
</evidence>
<keyword evidence="6" id="KW-0645">Protease</keyword>
<sequence length="297" mass="32466">MTQPMNETPEPANPAVETPVPPAAAPTPAGAPAAPAKKQKKEDSFPVFLVKLVLIVAIFRSFFFSPFNIPSESMLPRLENGDYLLAAKWPYGFSKYSLPFSVPLLPKRIFASQPNRGDVVIFKAPPGNDVDYIKRVIGVPGDTVQMIGGVLHLNGKAVPKVKVADFVIKVSANTECISPDFAVTEADGTQTCHYPQFQETLPGGKTYNVLDLGYRPQDDTPPVVVPEGRLFLMGDNRDNSMDSRFPAIEGGGIGLVPQDNLVGRATIVMWSTDGSANWFLPWTWFTALRWNRIGGMF</sequence>
<dbReference type="CDD" id="cd06530">
    <property type="entry name" value="S26_SPase_I"/>
    <property type="match status" value="1"/>
</dbReference>
<dbReference type="Proteomes" id="UP001184150">
    <property type="component" value="Unassembled WGS sequence"/>
</dbReference>
<evidence type="ECO:0000256" key="3">
    <source>
        <dbReference type="ARBA" id="ARBA00013208"/>
    </source>
</evidence>
<dbReference type="InterPro" id="IPR019533">
    <property type="entry name" value="Peptidase_S26"/>
</dbReference>
<organism evidence="9 10">
    <name type="scientific">Novosphingobium capsulatum</name>
    <dbReference type="NCBI Taxonomy" id="13688"/>
    <lineage>
        <taxon>Bacteria</taxon>
        <taxon>Pseudomonadati</taxon>
        <taxon>Pseudomonadota</taxon>
        <taxon>Alphaproteobacteria</taxon>
        <taxon>Sphingomonadales</taxon>
        <taxon>Sphingomonadaceae</taxon>
        <taxon>Novosphingobium</taxon>
    </lineage>
</organism>
<evidence type="ECO:0000313" key="9">
    <source>
        <dbReference type="EMBL" id="MDR6509768.1"/>
    </source>
</evidence>
<feature type="compositionally biased region" description="Low complexity" evidence="7">
    <location>
        <begin position="1"/>
        <end position="18"/>
    </location>
</feature>
<keyword evidence="6" id="KW-0472">Membrane</keyword>
<dbReference type="InterPro" id="IPR036286">
    <property type="entry name" value="LexA/Signal_pep-like_sf"/>
</dbReference>
<dbReference type="SUPFAM" id="SSF51306">
    <property type="entry name" value="LexA/Signal peptidase"/>
    <property type="match status" value="1"/>
</dbReference>
<accession>A0ABU1MHF2</accession>
<name>A0ABU1MHF2_9SPHN</name>
<evidence type="ECO:0000256" key="7">
    <source>
        <dbReference type="SAM" id="MobiDB-lite"/>
    </source>
</evidence>
<evidence type="ECO:0000313" key="10">
    <source>
        <dbReference type="Proteomes" id="UP001184150"/>
    </source>
</evidence>
<feature type="transmembrane region" description="Helical" evidence="6">
    <location>
        <begin position="47"/>
        <end position="67"/>
    </location>
</feature>